<accession>A0A921IRD9</accession>
<proteinExistence type="predicted"/>
<evidence type="ECO:0000313" key="2">
    <source>
        <dbReference type="Proteomes" id="UP000746751"/>
    </source>
</evidence>
<evidence type="ECO:0000313" key="1">
    <source>
        <dbReference type="EMBL" id="HJG31846.1"/>
    </source>
</evidence>
<protein>
    <submittedName>
        <fullName evidence="1">Abi family protein</fullName>
    </submittedName>
</protein>
<organism evidence="1 2">
    <name type="scientific">Collinsella ihumii</name>
    <dbReference type="NCBI Taxonomy" id="1720204"/>
    <lineage>
        <taxon>Bacteria</taxon>
        <taxon>Bacillati</taxon>
        <taxon>Actinomycetota</taxon>
        <taxon>Coriobacteriia</taxon>
        <taxon>Coriobacteriales</taxon>
        <taxon>Coriobacteriaceae</taxon>
        <taxon>Collinsella</taxon>
    </lineage>
</organism>
<gene>
    <name evidence="1" type="ORF">K8U80_10705</name>
</gene>
<comment type="caution">
    <text evidence="1">The sequence shown here is derived from an EMBL/GenBank/DDBJ whole genome shotgun (WGS) entry which is preliminary data.</text>
</comment>
<reference evidence="1" key="1">
    <citation type="journal article" date="2021" name="PeerJ">
        <title>Extensive microbial diversity within the chicken gut microbiome revealed by metagenomics and culture.</title>
        <authorList>
            <person name="Gilroy R."/>
            <person name="Ravi A."/>
            <person name="Getino M."/>
            <person name="Pursley I."/>
            <person name="Horton D.L."/>
            <person name="Alikhan N.F."/>
            <person name="Baker D."/>
            <person name="Gharbi K."/>
            <person name="Hall N."/>
            <person name="Watson M."/>
            <person name="Adriaenssens E.M."/>
            <person name="Foster-Nyarko E."/>
            <person name="Jarju S."/>
            <person name="Secka A."/>
            <person name="Antonio M."/>
            <person name="Oren A."/>
            <person name="Chaudhuri R.R."/>
            <person name="La Ragione R."/>
            <person name="Hildebrand F."/>
            <person name="Pallen M.J."/>
        </authorList>
    </citation>
    <scope>NUCLEOTIDE SEQUENCE</scope>
    <source>
        <strain evidence="1">ChiGjej2B2-7701</strain>
    </source>
</reference>
<dbReference type="Pfam" id="PF07751">
    <property type="entry name" value="Abi_2"/>
    <property type="match status" value="1"/>
</dbReference>
<dbReference type="Proteomes" id="UP000746751">
    <property type="component" value="Unassembled WGS sequence"/>
</dbReference>
<name>A0A921IRD9_9ACTN</name>
<reference evidence="1" key="2">
    <citation type="submission" date="2021-09" db="EMBL/GenBank/DDBJ databases">
        <authorList>
            <person name="Gilroy R."/>
        </authorList>
    </citation>
    <scope>NUCLEOTIDE SEQUENCE</scope>
    <source>
        <strain evidence="1">ChiGjej2B2-7701</strain>
    </source>
</reference>
<dbReference type="AlphaFoldDB" id="A0A921IRD9"/>
<sequence length="253" mass="28530">MLEEPTSNPSSQSKEGEAGATRAWAERWLSQKCLAPYLAACGGNVEQALDLYEWNISLGQVLMRDVAHFEVALRNAYDRVMGERWRGAHWLLDDESPVLCPIVRMSKNGNPRDVNLVNRRAVAQARRNAHDKDDPNQVVANLMLGFWAHLTDRSRERDLWIPYLNAAWPKGTDRNDLNNSLAAINRVRNRVAHNERLFDPLTEALSPARADASIIRALWALCPEAAERLYGDCDKTPVELFCGEHPAPANVRL</sequence>
<dbReference type="EMBL" id="DYVF01000063">
    <property type="protein sequence ID" value="HJG31846.1"/>
    <property type="molecule type" value="Genomic_DNA"/>
</dbReference>
<dbReference type="InterPro" id="IPR011664">
    <property type="entry name" value="Abi_system_AbiD/AbiF-like"/>
</dbReference>